<accession>A0ABQ5ANC9</accession>
<evidence type="ECO:0000313" key="2">
    <source>
        <dbReference type="EMBL" id="GJT04180.1"/>
    </source>
</evidence>
<feature type="compositionally biased region" description="Basic and acidic residues" evidence="1">
    <location>
        <begin position="15"/>
        <end position="25"/>
    </location>
</feature>
<feature type="region of interest" description="Disordered" evidence="1">
    <location>
        <begin position="1"/>
        <end position="25"/>
    </location>
</feature>
<evidence type="ECO:0000256" key="1">
    <source>
        <dbReference type="SAM" id="MobiDB-lite"/>
    </source>
</evidence>
<proteinExistence type="predicted"/>
<evidence type="ECO:0000313" key="3">
    <source>
        <dbReference type="Proteomes" id="UP001151760"/>
    </source>
</evidence>
<protein>
    <submittedName>
        <fullName evidence="2">Uncharacterized protein</fullName>
    </submittedName>
</protein>
<organism evidence="2 3">
    <name type="scientific">Tanacetum coccineum</name>
    <dbReference type="NCBI Taxonomy" id="301880"/>
    <lineage>
        <taxon>Eukaryota</taxon>
        <taxon>Viridiplantae</taxon>
        <taxon>Streptophyta</taxon>
        <taxon>Embryophyta</taxon>
        <taxon>Tracheophyta</taxon>
        <taxon>Spermatophyta</taxon>
        <taxon>Magnoliopsida</taxon>
        <taxon>eudicotyledons</taxon>
        <taxon>Gunneridae</taxon>
        <taxon>Pentapetalae</taxon>
        <taxon>asterids</taxon>
        <taxon>campanulids</taxon>
        <taxon>Asterales</taxon>
        <taxon>Asteraceae</taxon>
        <taxon>Asteroideae</taxon>
        <taxon>Anthemideae</taxon>
        <taxon>Anthemidinae</taxon>
        <taxon>Tanacetum</taxon>
    </lineage>
</organism>
<name>A0ABQ5ANC9_9ASTR</name>
<comment type="caution">
    <text evidence="2">The sequence shown here is derived from an EMBL/GenBank/DDBJ whole genome shotgun (WGS) entry which is preliminary data.</text>
</comment>
<keyword evidence="3" id="KW-1185">Reference proteome</keyword>
<reference evidence="2" key="2">
    <citation type="submission" date="2022-01" db="EMBL/GenBank/DDBJ databases">
        <authorList>
            <person name="Yamashiro T."/>
            <person name="Shiraishi A."/>
            <person name="Satake H."/>
            <person name="Nakayama K."/>
        </authorList>
    </citation>
    <scope>NUCLEOTIDE SEQUENCE</scope>
</reference>
<reference evidence="2" key="1">
    <citation type="journal article" date="2022" name="Int. J. Mol. Sci.">
        <title>Draft Genome of Tanacetum Coccineum: Genomic Comparison of Closely Related Tanacetum-Family Plants.</title>
        <authorList>
            <person name="Yamashiro T."/>
            <person name="Shiraishi A."/>
            <person name="Nakayama K."/>
            <person name="Satake H."/>
        </authorList>
    </citation>
    <scope>NUCLEOTIDE SEQUENCE</scope>
</reference>
<sequence>MPEACPEALNQDATNPDHLEEKIREERRSSEDWKKVYSTGWQIKRKVREDVTRSHVGRILVYDWLKRRGLMIALTKEAQPL</sequence>
<dbReference type="EMBL" id="BQNB010012489">
    <property type="protein sequence ID" value="GJT04180.1"/>
    <property type="molecule type" value="Genomic_DNA"/>
</dbReference>
<gene>
    <name evidence="2" type="ORF">Tco_0838642</name>
</gene>
<dbReference type="Proteomes" id="UP001151760">
    <property type="component" value="Unassembled WGS sequence"/>
</dbReference>